<dbReference type="Proteomes" id="UP000236990">
    <property type="component" value="Unassembled WGS sequence"/>
</dbReference>
<dbReference type="Gene3D" id="3.90.1150.30">
    <property type="match status" value="1"/>
</dbReference>
<dbReference type="InterPro" id="IPR038056">
    <property type="entry name" value="YjbR-like_sf"/>
</dbReference>
<dbReference type="InterPro" id="IPR058532">
    <property type="entry name" value="YjbR/MT2646/Rv2570-like"/>
</dbReference>
<dbReference type="InterPro" id="IPR007351">
    <property type="entry name" value="YjbR"/>
</dbReference>
<sequence length="229" mass="26380">MKLEAQQMARVRFENKRVNMSKLSQFGFEPNQNGQYQFRTLIMQGQFEMIIELNTDGSLNTTLTDTTTSEVYVLHLTSQAHGQFVGQVAQAYQDVLYNIEQHCYDNDVFQSTPERKLIAQVKAVYGDDLEFLWPKFPQNAVWRRSDTHKWYGALLTVTSDKLALPGATHVVTVLDLRARPEDLSMLIDGQHYLPGYHMNKKHWYSILLDDVVPLATIMDDVKVSYMLAK</sequence>
<name>A0A2S3U4B4_LACPN</name>
<gene>
    <name evidence="1" type="ORF">S101258_02154</name>
</gene>
<accession>A0A2S3U4B4</accession>
<evidence type="ECO:0000313" key="1">
    <source>
        <dbReference type="EMBL" id="POD83155.1"/>
    </source>
</evidence>
<reference evidence="1 2" key="1">
    <citation type="submission" date="2017-06" db="EMBL/GenBank/DDBJ databases">
        <title>Genome sequence of Lactobacillus plantarum subsp. plantarum strain SRCM101258.</title>
        <authorList>
            <person name="Cho S.H."/>
        </authorList>
    </citation>
    <scope>NUCLEOTIDE SEQUENCE [LARGE SCALE GENOMIC DNA]</scope>
    <source>
        <strain evidence="1 2">SRCM101258</strain>
    </source>
</reference>
<dbReference type="PANTHER" id="PTHR35145:SF1">
    <property type="entry name" value="CYTOPLASMIC PROTEIN"/>
    <property type="match status" value="1"/>
</dbReference>
<dbReference type="PANTHER" id="PTHR35145">
    <property type="entry name" value="CYTOPLASMIC PROTEIN-RELATED"/>
    <property type="match status" value="1"/>
</dbReference>
<dbReference type="EMBL" id="NKCZ01000112">
    <property type="protein sequence ID" value="POD83155.1"/>
    <property type="molecule type" value="Genomic_DNA"/>
</dbReference>
<comment type="caution">
    <text evidence="1">The sequence shown here is derived from an EMBL/GenBank/DDBJ whole genome shotgun (WGS) entry which is preliminary data.</text>
</comment>
<protein>
    <recommendedName>
        <fullName evidence="3">MmcQ family protein</fullName>
    </recommendedName>
</protein>
<dbReference type="Pfam" id="PF04237">
    <property type="entry name" value="YjbR"/>
    <property type="match status" value="1"/>
</dbReference>
<evidence type="ECO:0008006" key="3">
    <source>
        <dbReference type="Google" id="ProtNLM"/>
    </source>
</evidence>
<evidence type="ECO:0000313" key="2">
    <source>
        <dbReference type="Proteomes" id="UP000236990"/>
    </source>
</evidence>
<dbReference type="AlphaFoldDB" id="A0A2S3U4B4"/>
<organism evidence="1 2">
    <name type="scientific">Lactiplantibacillus plantarum subsp. plantarum</name>
    <dbReference type="NCBI Taxonomy" id="337330"/>
    <lineage>
        <taxon>Bacteria</taxon>
        <taxon>Bacillati</taxon>
        <taxon>Bacillota</taxon>
        <taxon>Bacilli</taxon>
        <taxon>Lactobacillales</taxon>
        <taxon>Lactobacillaceae</taxon>
        <taxon>Lactiplantibacillus</taxon>
    </lineage>
</organism>
<dbReference type="SUPFAM" id="SSF142906">
    <property type="entry name" value="YjbR-like"/>
    <property type="match status" value="1"/>
</dbReference>
<proteinExistence type="predicted"/>